<name>A0ACB8U589_9APHY</name>
<reference evidence="1" key="1">
    <citation type="journal article" date="2021" name="Environ. Microbiol.">
        <title>Gene family expansions and transcriptome signatures uncover fungal adaptations to wood decay.</title>
        <authorList>
            <person name="Hage H."/>
            <person name="Miyauchi S."/>
            <person name="Viragh M."/>
            <person name="Drula E."/>
            <person name="Min B."/>
            <person name="Chaduli D."/>
            <person name="Navarro D."/>
            <person name="Favel A."/>
            <person name="Norest M."/>
            <person name="Lesage-Meessen L."/>
            <person name="Balint B."/>
            <person name="Merenyi Z."/>
            <person name="de Eugenio L."/>
            <person name="Morin E."/>
            <person name="Martinez A.T."/>
            <person name="Baldrian P."/>
            <person name="Stursova M."/>
            <person name="Martinez M.J."/>
            <person name="Novotny C."/>
            <person name="Magnuson J.K."/>
            <person name="Spatafora J.W."/>
            <person name="Maurice S."/>
            <person name="Pangilinan J."/>
            <person name="Andreopoulos W."/>
            <person name="LaButti K."/>
            <person name="Hundley H."/>
            <person name="Na H."/>
            <person name="Kuo A."/>
            <person name="Barry K."/>
            <person name="Lipzen A."/>
            <person name="Henrissat B."/>
            <person name="Riley R."/>
            <person name="Ahrendt S."/>
            <person name="Nagy L.G."/>
            <person name="Grigoriev I.V."/>
            <person name="Martin F."/>
            <person name="Rosso M.N."/>
        </authorList>
    </citation>
    <scope>NUCLEOTIDE SEQUENCE</scope>
    <source>
        <strain evidence="1">CBS 384.51</strain>
    </source>
</reference>
<keyword evidence="2" id="KW-1185">Reference proteome</keyword>
<dbReference type="Proteomes" id="UP001055072">
    <property type="component" value="Unassembled WGS sequence"/>
</dbReference>
<evidence type="ECO:0000313" key="1">
    <source>
        <dbReference type="EMBL" id="KAI0089125.1"/>
    </source>
</evidence>
<protein>
    <submittedName>
        <fullName evidence="1">Uncharacterized protein</fullName>
    </submittedName>
</protein>
<proteinExistence type="predicted"/>
<accession>A0ACB8U589</accession>
<evidence type="ECO:0000313" key="2">
    <source>
        <dbReference type="Proteomes" id="UP001055072"/>
    </source>
</evidence>
<gene>
    <name evidence="1" type="ORF">BDY19DRAFT_944290</name>
</gene>
<dbReference type="EMBL" id="MU274911">
    <property type="protein sequence ID" value="KAI0089125.1"/>
    <property type="molecule type" value="Genomic_DNA"/>
</dbReference>
<sequence>MSSVMLNKRKRQEVEDSDEDEPTLGRQVLPVANLPADFSGEPEDGLQYLFVVRRDSRALPHTTRVTNPYEINEQTQQVVDLTEPTSDRIPSEEWRELFLYRFKNFRQNCTQPTVHINIPPRPTYKIMPDRKEREHWWAFLNGRPETEWNPPKKPKKQNNRNDRYGAGPSRVNSRPYGRDEVDVLDYAVSMDPTESLPTPSGTPAPPDQKVDVRPLEDVPAHAQGSPMVTGLSTAPAVPQPTPSLMRDINHAYAIHLLMYFAHWINLHLEDEVPQESQLQYVVTETHAKWMFVLLARVDDFISADEMSTLRSLARGCLGLIKLRMQQRGSTIAIGDVSGMRDTFSATTSAEVISETSCWMIVTAIIGLWAQRDLWQDAEDMLAKTTAQLA</sequence>
<organism evidence="1 2">
    <name type="scientific">Irpex rosettiformis</name>
    <dbReference type="NCBI Taxonomy" id="378272"/>
    <lineage>
        <taxon>Eukaryota</taxon>
        <taxon>Fungi</taxon>
        <taxon>Dikarya</taxon>
        <taxon>Basidiomycota</taxon>
        <taxon>Agaricomycotina</taxon>
        <taxon>Agaricomycetes</taxon>
        <taxon>Polyporales</taxon>
        <taxon>Irpicaceae</taxon>
        <taxon>Irpex</taxon>
    </lineage>
</organism>
<comment type="caution">
    <text evidence="1">The sequence shown here is derived from an EMBL/GenBank/DDBJ whole genome shotgun (WGS) entry which is preliminary data.</text>
</comment>